<evidence type="ECO:0000256" key="1">
    <source>
        <dbReference type="SAM" id="MobiDB-lite"/>
    </source>
</evidence>
<accession>A0A9W9VFX5</accession>
<dbReference type="EMBL" id="JAPZBS010000004">
    <property type="protein sequence ID" value="KAJ5378040.1"/>
    <property type="molecule type" value="Genomic_DNA"/>
</dbReference>
<comment type="caution">
    <text evidence="2">The sequence shown here is derived from an EMBL/GenBank/DDBJ whole genome shotgun (WGS) entry which is preliminary data.</text>
</comment>
<protein>
    <recommendedName>
        <fullName evidence="4">Methyltransferase domain-containing protein</fullName>
    </recommendedName>
</protein>
<proteinExistence type="predicted"/>
<evidence type="ECO:0000313" key="2">
    <source>
        <dbReference type="EMBL" id="KAJ5378040.1"/>
    </source>
</evidence>
<dbReference type="InterPro" id="IPR029063">
    <property type="entry name" value="SAM-dependent_MTases_sf"/>
</dbReference>
<organism evidence="2 3">
    <name type="scientific">Penicillium cataractarum</name>
    <dbReference type="NCBI Taxonomy" id="2100454"/>
    <lineage>
        <taxon>Eukaryota</taxon>
        <taxon>Fungi</taxon>
        <taxon>Dikarya</taxon>
        <taxon>Ascomycota</taxon>
        <taxon>Pezizomycotina</taxon>
        <taxon>Eurotiomycetes</taxon>
        <taxon>Eurotiomycetidae</taxon>
        <taxon>Eurotiales</taxon>
        <taxon>Aspergillaceae</taxon>
        <taxon>Penicillium</taxon>
    </lineage>
</organism>
<dbReference type="OrthoDB" id="5339271at2759"/>
<name>A0A9W9VFX5_9EURO</name>
<reference evidence="2" key="2">
    <citation type="journal article" date="2023" name="IMA Fungus">
        <title>Comparative genomic study of the Penicillium genus elucidates a diverse pangenome and 15 lateral gene transfer events.</title>
        <authorList>
            <person name="Petersen C."/>
            <person name="Sorensen T."/>
            <person name="Nielsen M.R."/>
            <person name="Sondergaard T.E."/>
            <person name="Sorensen J.L."/>
            <person name="Fitzpatrick D.A."/>
            <person name="Frisvad J.C."/>
            <person name="Nielsen K.L."/>
        </authorList>
    </citation>
    <scope>NUCLEOTIDE SEQUENCE</scope>
    <source>
        <strain evidence="2">IBT 29864</strain>
    </source>
</reference>
<feature type="region of interest" description="Disordered" evidence="1">
    <location>
        <begin position="204"/>
        <end position="226"/>
    </location>
</feature>
<dbReference type="AlphaFoldDB" id="A0A9W9VFX5"/>
<dbReference type="Proteomes" id="UP001147782">
    <property type="component" value="Unassembled WGS sequence"/>
</dbReference>
<dbReference type="SUPFAM" id="SSF53335">
    <property type="entry name" value="S-adenosyl-L-methionine-dependent methyltransferases"/>
    <property type="match status" value="1"/>
</dbReference>
<dbReference type="CDD" id="cd02440">
    <property type="entry name" value="AdoMet_MTases"/>
    <property type="match status" value="1"/>
</dbReference>
<gene>
    <name evidence="2" type="ORF">N7496_005449</name>
</gene>
<evidence type="ECO:0000313" key="3">
    <source>
        <dbReference type="Proteomes" id="UP001147782"/>
    </source>
</evidence>
<dbReference type="Gene3D" id="3.40.50.150">
    <property type="entry name" value="Vaccinia Virus protein VP39"/>
    <property type="match status" value="1"/>
</dbReference>
<reference evidence="2" key="1">
    <citation type="submission" date="2022-11" db="EMBL/GenBank/DDBJ databases">
        <authorList>
            <person name="Petersen C."/>
        </authorList>
    </citation>
    <scope>NUCLEOTIDE SEQUENCE</scope>
    <source>
        <strain evidence="2">IBT 29864</strain>
    </source>
</reference>
<dbReference type="RefSeq" id="XP_056556903.1">
    <property type="nucleotide sequence ID" value="XM_056698378.1"/>
</dbReference>
<keyword evidence="3" id="KW-1185">Reference proteome</keyword>
<evidence type="ECO:0008006" key="4">
    <source>
        <dbReference type="Google" id="ProtNLM"/>
    </source>
</evidence>
<sequence length="316" mass="35682">MKMDGQQSTHGESYAYTSPYWAEFYDMWVEDIVGPTALAKDDDFFFGLLSPFLSNNVSIKSPVRGVDMATGTGRVIRGILRKMESLAQEVTSSDQQSKIEIWGIDHSQAMIDHAKGLLEGKLQPSTTLAWRNTTAANFVDENPELENAVDLIIFAAGSIGHLTADGERKRFLQQVVKALRDTDHSQAHRSVAAISILKDENNLEEKHTDQAIPEDKDRSTEMRKSSRRWPHLEYHMSQITHSKYEGRSVDSFNLTVVKAATGKIVSREMHSWSLKLFDFDEWEKELGDCGLSISQQIETSSELASEVWYILHLADE</sequence>
<dbReference type="GeneID" id="81437557"/>